<feature type="chain" id="PRO_5046382243" description="NIPSNAP domain-containing protein" evidence="1">
    <location>
        <begin position="22"/>
        <end position="150"/>
    </location>
</feature>
<feature type="signal peptide" evidence="1">
    <location>
        <begin position="1"/>
        <end position="21"/>
    </location>
</feature>
<keyword evidence="3" id="KW-1185">Reference proteome</keyword>
<name>A0ABP9E629_9GAMM</name>
<evidence type="ECO:0000256" key="1">
    <source>
        <dbReference type="SAM" id="SignalP"/>
    </source>
</evidence>
<comment type="caution">
    <text evidence="2">The sequence shown here is derived from an EMBL/GenBank/DDBJ whole genome shotgun (WGS) entry which is preliminary data.</text>
</comment>
<evidence type="ECO:0000313" key="3">
    <source>
        <dbReference type="Proteomes" id="UP001501323"/>
    </source>
</evidence>
<dbReference type="EMBL" id="BAABJY010000002">
    <property type="protein sequence ID" value="GAA4869424.1"/>
    <property type="molecule type" value="Genomic_DNA"/>
</dbReference>
<keyword evidence="1" id="KW-0732">Signal</keyword>
<organism evidence="2 3">
    <name type="scientific">Luteimonas vadosa</name>
    <dbReference type="NCBI Taxonomy" id="1165507"/>
    <lineage>
        <taxon>Bacteria</taxon>
        <taxon>Pseudomonadati</taxon>
        <taxon>Pseudomonadota</taxon>
        <taxon>Gammaproteobacteria</taxon>
        <taxon>Lysobacterales</taxon>
        <taxon>Lysobacteraceae</taxon>
        <taxon>Luteimonas</taxon>
    </lineage>
</organism>
<protein>
    <recommendedName>
        <fullName evidence="4">NIPSNAP domain-containing protein</fullName>
    </recommendedName>
</protein>
<evidence type="ECO:0008006" key="4">
    <source>
        <dbReference type="Google" id="ProtNLM"/>
    </source>
</evidence>
<proteinExistence type="predicted"/>
<dbReference type="RefSeq" id="WP_345295578.1">
    <property type="nucleotide sequence ID" value="NZ_BAABJY010000002.1"/>
</dbReference>
<dbReference type="Proteomes" id="UP001501323">
    <property type="component" value="Unassembled WGS sequence"/>
</dbReference>
<evidence type="ECO:0000313" key="2">
    <source>
        <dbReference type="EMBL" id="GAA4869424.1"/>
    </source>
</evidence>
<sequence length="150" mass="17084">MLKLRLLATLFALMFASSAFAQLKPHHDYGIGKEVWNIVTVKVHANMVNHYLEGLQKGWAQSQDVAKKLGHIEDYFIYTSDLPLSGDFNVLLVTKFKDDSTLGPSKARYDAFMKEWGAAREAENAELVKNYPSMREITGEYQMHRVTLSK</sequence>
<accession>A0ABP9E629</accession>
<reference evidence="3" key="1">
    <citation type="journal article" date="2019" name="Int. J. Syst. Evol. Microbiol.">
        <title>The Global Catalogue of Microorganisms (GCM) 10K type strain sequencing project: providing services to taxonomists for standard genome sequencing and annotation.</title>
        <authorList>
            <consortium name="The Broad Institute Genomics Platform"/>
            <consortium name="The Broad Institute Genome Sequencing Center for Infectious Disease"/>
            <person name="Wu L."/>
            <person name="Ma J."/>
        </authorList>
    </citation>
    <scope>NUCLEOTIDE SEQUENCE [LARGE SCALE GENOMIC DNA]</scope>
    <source>
        <strain evidence="3">JCM 18392</strain>
    </source>
</reference>
<gene>
    <name evidence="2" type="ORF">GCM10023332_22500</name>
</gene>